<gene>
    <name evidence="1" type="ordered locus">BATR1942_07950</name>
</gene>
<dbReference type="Proteomes" id="UP000006867">
    <property type="component" value="Chromosome"/>
</dbReference>
<sequence>MKMITDSKIQLAYFNFLKSRIFKIIPLLEEGNYGINNYVSSLIFELYRAQRNIKSAHDCSDYVIMLATLESIRLNIATHDYSFHVVRKEVFKVLATIEKIMGRMEH</sequence>
<reference evidence="1 2" key="1">
    <citation type="journal article" date="2011" name="Front. Microbiol.">
        <title>Genomic signatures of strain selection and enhancement in Bacillus atrophaeus var. globigii, a historical biowarfare simulant.</title>
        <authorList>
            <person name="Gibbons H.S."/>
            <person name="Broomall S.M."/>
            <person name="McNew L.A."/>
            <person name="Daligault H."/>
            <person name="Chapman C."/>
            <person name="Bruce D."/>
            <person name="Karavis M."/>
            <person name="Krepps M."/>
            <person name="McGregor P.A."/>
            <person name="Hong C."/>
            <person name="Park K.H."/>
            <person name="Akmal A."/>
            <person name="Feldman A."/>
            <person name="Lin J.S."/>
            <person name="Chang W.E."/>
            <person name="Higgs B.W."/>
            <person name="Demirev P."/>
            <person name="Lindquist J."/>
            <person name="Liem A."/>
            <person name="Fochler E."/>
            <person name="Read T.D."/>
            <person name="Tapia R."/>
            <person name="Johnson S."/>
            <person name="Bishop-Lilly K.A."/>
            <person name="Detter C."/>
            <person name="Han C."/>
            <person name="Sozhamannan S."/>
            <person name="Rosenzweig C.N."/>
            <person name="Skowronski E.W."/>
        </authorList>
    </citation>
    <scope>NUCLEOTIDE SEQUENCE [LARGE SCALE GENOMIC DNA]</scope>
    <source>
        <strain evidence="1 2">1942</strain>
    </source>
</reference>
<organism evidence="1 2">
    <name type="scientific">Bacillus atrophaeus (strain 1942)</name>
    <dbReference type="NCBI Taxonomy" id="720555"/>
    <lineage>
        <taxon>Bacteria</taxon>
        <taxon>Bacillati</taxon>
        <taxon>Bacillota</taxon>
        <taxon>Bacilli</taxon>
        <taxon>Bacillales</taxon>
        <taxon>Bacillaceae</taxon>
        <taxon>Bacillus</taxon>
    </lineage>
</organism>
<dbReference type="RefSeq" id="WP_003325876.1">
    <property type="nucleotide sequence ID" value="NC_014639.1"/>
</dbReference>
<accession>A0ABM5LXW6</accession>
<keyword evidence="2" id="KW-1185">Reference proteome</keyword>
<evidence type="ECO:0008006" key="3">
    <source>
        <dbReference type="Google" id="ProtNLM"/>
    </source>
</evidence>
<proteinExistence type="predicted"/>
<name>A0ABM5LXW6_BACA1</name>
<evidence type="ECO:0000313" key="1">
    <source>
        <dbReference type="EMBL" id="ADP32529.1"/>
    </source>
</evidence>
<evidence type="ECO:0000313" key="2">
    <source>
        <dbReference type="Proteomes" id="UP000006867"/>
    </source>
</evidence>
<dbReference type="EMBL" id="CP002207">
    <property type="protein sequence ID" value="ADP32529.1"/>
    <property type="molecule type" value="Genomic_DNA"/>
</dbReference>
<protein>
    <recommendedName>
        <fullName evidence="3">Four helix bundle protein</fullName>
    </recommendedName>
</protein>